<keyword evidence="1" id="KW-0812">Transmembrane</keyword>
<gene>
    <name evidence="2" type="ORF">P5G49_04425</name>
</gene>
<dbReference type="SUPFAM" id="SSF63829">
    <property type="entry name" value="Calcium-dependent phosphotriesterase"/>
    <property type="match status" value="1"/>
</dbReference>
<name>A0ABT8JNR6_9BACL</name>
<reference evidence="2" key="1">
    <citation type="submission" date="2023-03" db="EMBL/GenBank/DDBJ databases">
        <title>MT1 and MT2 Draft Genomes of Novel Species.</title>
        <authorList>
            <person name="Venkateswaran K."/>
        </authorList>
    </citation>
    <scope>NUCLEOTIDE SEQUENCE</scope>
    <source>
        <strain evidence="2">F6_3S_P_2</strain>
    </source>
</reference>
<dbReference type="Gene3D" id="2.120.10.30">
    <property type="entry name" value="TolB, C-terminal domain"/>
    <property type="match status" value="1"/>
</dbReference>
<evidence type="ECO:0000313" key="2">
    <source>
        <dbReference type="EMBL" id="MDN4606720.1"/>
    </source>
</evidence>
<comment type="caution">
    <text evidence="2">The sequence shown here is derived from an EMBL/GenBank/DDBJ whole genome shotgun (WGS) entry which is preliminary data.</text>
</comment>
<evidence type="ECO:0000313" key="3">
    <source>
        <dbReference type="Proteomes" id="UP001175097"/>
    </source>
</evidence>
<keyword evidence="1" id="KW-0472">Membrane</keyword>
<evidence type="ECO:0008006" key="4">
    <source>
        <dbReference type="Google" id="ProtNLM"/>
    </source>
</evidence>
<dbReference type="EMBL" id="JAROCC010000002">
    <property type="protein sequence ID" value="MDN4606720.1"/>
    <property type="molecule type" value="Genomic_DNA"/>
</dbReference>
<proteinExistence type="predicted"/>
<dbReference type="RefSeq" id="WP_301242242.1">
    <property type="nucleotide sequence ID" value="NZ_JAROCC010000002.1"/>
</dbReference>
<keyword evidence="3" id="KW-1185">Reference proteome</keyword>
<evidence type="ECO:0000256" key="1">
    <source>
        <dbReference type="SAM" id="Phobius"/>
    </source>
</evidence>
<protein>
    <recommendedName>
        <fullName evidence="4">DUF4367 domain-containing protein</fullName>
    </recommendedName>
</protein>
<organism evidence="2 3">
    <name type="scientific">Sporosarcina highlanderae</name>
    <dbReference type="NCBI Taxonomy" id="3035916"/>
    <lineage>
        <taxon>Bacteria</taxon>
        <taxon>Bacillati</taxon>
        <taxon>Bacillota</taxon>
        <taxon>Bacilli</taxon>
        <taxon>Bacillales</taxon>
        <taxon>Caryophanaceae</taxon>
        <taxon>Sporosarcina</taxon>
    </lineage>
</organism>
<feature type="transmembrane region" description="Helical" evidence="1">
    <location>
        <begin position="46"/>
        <end position="67"/>
    </location>
</feature>
<sequence length="395" mass="45180">MNEPTEKEIEFLQNLRNRPDKDPDREFVNRLQRQLIQPSTKKRPKFIPIAVTSLAFMTFLAVIFLFFNQPPSGVPLVLVESIDKKEAIENTPQDGIMIFEQEQAKILLEVPYGEGSNEIGMPQKRPGGSDRAVESFYVKDDVFYLLDNAARKVIVTTPKGYLFTIQLDDSEDGKWYRDIFVDDDDNIYVLDSSYYKGVSKFSPGGELLEVFPIKADMMDPNAVVVNERNEILVHDVRPLMENLMTGEITRTRTAFEKDGIIAQVVRKDEQIEVINIEEAGNEQKITVPFDHTTGGIRILDIRSDQIIFEKTEVADTHKIMAEFHVYVIDKEGNVLGAVKEPHEESAYYSTHSLRMVDDKIFYLSAGADSVVIFELIPGKQFEKKLQDRIDEFLNE</sequence>
<accession>A0ABT8JNR6</accession>
<keyword evidence="1" id="KW-1133">Transmembrane helix</keyword>
<dbReference type="Proteomes" id="UP001175097">
    <property type="component" value="Unassembled WGS sequence"/>
</dbReference>
<dbReference type="InterPro" id="IPR011042">
    <property type="entry name" value="6-blade_b-propeller_TolB-like"/>
</dbReference>